<dbReference type="EMBL" id="LOBR01000030">
    <property type="protein sequence ID" value="KYN89038.1"/>
    <property type="molecule type" value="Genomic_DNA"/>
</dbReference>
<reference evidence="4" key="1">
    <citation type="submission" date="2015-12" db="EMBL/GenBank/DDBJ databases">
        <authorList>
            <person name="Shamseldin A."/>
            <person name="Moawad H."/>
            <person name="Abd El-Rahim W.M."/>
            <person name="Sadowsky M.J."/>
        </authorList>
    </citation>
    <scope>NUCLEOTIDE SEQUENCE [LARGE SCALE GENOMIC DNA]</scope>
    <source>
        <strain evidence="4">2538-88</strain>
    </source>
</reference>
<dbReference type="InterPro" id="IPR014717">
    <property type="entry name" value="Transl_elong_EF1B/ribsomal_bS6"/>
</dbReference>
<sequence length="196" mass="22687">MVDWQDLDIDEIAEWPLLPQSLVVLLLMMIIQGFGYWFYLQPEQEALQRAVEEEQNLKVALRIKANKAAALPQLQSQLDELSNRYDYLLQQLPAQKELATLLASVNELGLENDLTFTRIDWGEKLSKDFLYQLPLNIELTGDYNDIGQFSQAIAELPRIISFSDVTWQRVSLESSTLHFRVKANTYQFKPEVAHEK</sequence>
<evidence type="ECO:0000256" key="2">
    <source>
        <dbReference type="SAM" id="Phobius"/>
    </source>
</evidence>
<dbReference type="GO" id="GO:0043683">
    <property type="term" value="P:type IV pilus assembly"/>
    <property type="evidence" value="ECO:0007669"/>
    <property type="project" value="InterPro"/>
</dbReference>
<name>A0A151KZ03_9VIBR</name>
<evidence type="ECO:0000256" key="1">
    <source>
        <dbReference type="SAM" id="Coils"/>
    </source>
</evidence>
<dbReference type="Proteomes" id="UP000075346">
    <property type="component" value="Unassembled WGS sequence"/>
</dbReference>
<keyword evidence="1" id="KW-0175">Coiled coil</keyword>
<feature type="transmembrane region" description="Helical" evidence="2">
    <location>
        <begin position="20"/>
        <end position="39"/>
    </location>
</feature>
<dbReference type="AlphaFoldDB" id="A0A151KZ03"/>
<keyword evidence="2" id="KW-0812">Transmembrane</keyword>
<keyword evidence="2" id="KW-1133">Transmembrane helix</keyword>
<dbReference type="InterPro" id="IPR007445">
    <property type="entry name" value="PilO"/>
</dbReference>
<dbReference type="GO" id="GO:0043107">
    <property type="term" value="P:type IV pilus-dependent motility"/>
    <property type="evidence" value="ECO:0007669"/>
    <property type="project" value="InterPro"/>
</dbReference>
<dbReference type="PANTHER" id="PTHR39555:SF1">
    <property type="entry name" value="TYPE IV PILUS INNER MEMBRANE COMPONENT PILO"/>
    <property type="match status" value="1"/>
</dbReference>
<evidence type="ECO:0000313" key="3">
    <source>
        <dbReference type="EMBL" id="KYN89038.1"/>
    </source>
</evidence>
<proteinExistence type="predicted"/>
<protein>
    <submittedName>
        <fullName evidence="3">Fimbrial protein</fullName>
    </submittedName>
</protein>
<evidence type="ECO:0000313" key="4">
    <source>
        <dbReference type="Proteomes" id="UP000075346"/>
    </source>
</evidence>
<comment type="caution">
    <text evidence="3">The sequence shown here is derived from an EMBL/GenBank/DDBJ whole genome shotgun (WGS) entry which is preliminary data.</text>
</comment>
<keyword evidence="2" id="KW-0472">Membrane</keyword>
<feature type="coiled-coil region" evidence="1">
    <location>
        <begin position="44"/>
        <end position="91"/>
    </location>
</feature>
<dbReference type="PANTHER" id="PTHR39555">
    <property type="entry name" value="FIMBRIAL ASSEMBLY PROTEIN PILO-LIKE PROTEIN-RELATED"/>
    <property type="match status" value="1"/>
</dbReference>
<gene>
    <name evidence="3" type="ORF">ATY37_14000</name>
</gene>
<accession>A0A151KZ03</accession>
<dbReference type="Pfam" id="PF04350">
    <property type="entry name" value="PilO"/>
    <property type="match status" value="1"/>
</dbReference>
<dbReference type="RefSeq" id="WP_061896827.1">
    <property type="nucleotide sequence ID" value="NZ_JBBMIX010000007.1"/>
</dbReference>
<dbReference type="Gene3D" id="3.30.70.60">
    <property type="match status" value="1"/>
</dbReference>
<organism evidence="3 4">
    <name type="scientific">Vibrio cidicii</name>
    <dbReference type="NCBI Taxonomy" id="1763883"/>
    <lineage>
        <taxon>Bacteria</taxon>
        <taxon>Pseudomonadati</taxon>
        <taxon>Pseudomonadota</taxon>
        <taxon>Gammaproteobacteria</taxon>
        <taxon>Vibrionales</taxon>
        <taxon>Vibrionaceae</taxon>
        <taxon>Vibrio</taxon>
    </lineage>
</organism>
<dbReference type="PIRSF" id="PIRSF016482">
    <property type="entry name" value="PilO"/>
    <property type="match status" value="1"/>
</dbReference>